<evidence type="ECO:0000256" key="1">
    <source>
        <dbReference type="SAM" id="SignalP"/>
    </source>
</evidence>
<feature type="chain" id="PRO_5045221413" description="WD40 repeat domain-containing protein" evidence="1">
    <location>
        <begin position="28"/>
        <end position="300"/>
    </location>
</feature>
<evidence type="ECO:0000313" key="2">
    <source>
        <dbReference type="EMBL" id="MFC7361752.1"/>
    </source>
</evidence>
<dbReference type="SUPFAM" id="SSF101898">
    <property type="entry name" value="NHL repeat"/>
    <property type="match status" value="1"/>
</dbReference>
<feature type="signal peptide" evidence="1">
    <location>
        <begin position="1"/>
        <end position="27"/>
    </location>
</feature>
<organism evidence="2 3">
    <name type="scientific">Nocardioides astragali</name>
    <dbReference type="NCBI Taxonomy" id="1776736"/>
    <lineage>
        <taxon>Bacteria</taxon>
        <taxon>Bacillati</taxon>
        <taxon>Actinomycetota</taxon>
        <taxon>Actinomycetes</taxon>
        <taxon>Propionibacteriales</taxon>
        <taxon>Nocardioidaceae</taxon>
        <taxon>Nocardioides</taxon>
    </lineage>
</organism>
<evidence type="ECO:0008006" key="4">
    <source>
        <dbReference type="Google" id="ProtNLM"/>
    </source>
</evidence>
<comment type="caution">
    <text evidence="2">The sequence shown here is derived from an EMBL/GenBank/DDBJ whole genome shotgun (WGS) entry which is preliminary data.</text>
</comment>
<sequence>MPDARRIAVGVCVIAPFLIGAAAGAPGADSADGGAAFRFTDPDIVESSGLVVTDASPGGLVVTTNDSGDSGRVFTVDPGTGSTVGVTAWTPEPRDVEALAPAGPGHVWVGDIGDNQHVRESVEVLRVPVGRGRLETSPETYELTYPDGARDAEALVSHPVTGQLFVITKGVFAGTVYAAPRQLRQGDTNLLEEVGEAPGIVTDATFLPGGGGVVMRTYSSAHLVAFPSWQPVSSWDLPRQDQGEGIALAGRQLLVSSEGARSQVLRLALPSEARATDLRSPAWTSLRWLATARGVPLPAG</sequence>
<dbReference type="Proteomes" id="UP001596524">
    <property type="component" value="Unassembled WGS sequence"/>
</dbReference>
<protein>
    <recommendedName>
        <fullName evidence="4">WD40 repeat domain-containing protein</fullName>
    </recommendedName>
</protein>
<keyword evidence="3" id="KW-1185">Reference proteome</keyword>
<evidence type="ECO:0000313" key="3">
    <source>
        <dbReference type="Proteomes" id="UP001596524"/>
    </source>
</evidence>
<dbReference type="RefSeq" id="WP_255892199.1">
    <property type="nucleotide sequence ID" value="NZ_JAFMZM010000006.1"/>
</dbReference>
<gene>
    <name evidence="2" type="ORF">ACFQO6_15885</name>
</gene>
<name>A0ABW2N6V2_9ACTN</name>
<accession>A0ABW2N6V2</accession>
<proteinExistence type="predicted"/>
<keyword evidence="1" id="KW-0732">Signal</keyword>
<dbReference type="EMBL" id="JBHTCH010000020">
    <property type="protein sequence ID" value="MFC7361752.1"/>
    <property type="molecule type" value="Genomic_DNA"/>
</dbReference>
<reference evidence="3" key="1">
    <citation type="journal article" date="2019" name="Int. J. Syst. Evol. Microbiol.">
        <title>The Global Catalogue of Microorganisms (GCM) 10K type strain sequencing project: providing services to taxonomists for standard genome sequencing and annotation.</title>
        <authorList>
            <consortium name="The Broad Institute Genomics Platform"/>
            <consortium name="The Broad Institute Genome Sequencing Center for Infectious Disease"/>
            <person name="Wu L."/>
            <person name="Ma J."/>
        </authorList>
    </citation>
    <scope>NUCLEOTIDE SEQUENCE [LARGE SCALE GENOMIC DNA]</scope>
    <source>
        <strain evidence="3">FCH27</strain>
    </source>
</reference>